<evidence type="ECO:0008006" key="4">
    <source>
        <dbReference type="Google" id="ProtNLM"/>
    </source>
</evidence>
<keyword evidence="1" id="KW-0812">Transmembrane</keyword>
<keyword evidence="1" id="KW-0472">Membrane</keyword>
<comment type="caution">
    <text evidence="2">The sequence shown here is derived from an EMBL/GenBank/DDBJ whole genome shotgun (WGS) entry which is preliminary data.</text>
</comment>
<keyword evidence="1" id="KW-1133">Transmembrane helix</keyword>
<accession>A0ABW3UJJ2</accession>
<name>A0ABW3UJJ2_9BACL</name>
<evidence type="ECO:0000256" key="1">
    <source>
        <dbReference type="SAM" id="Phobius"/>
    </source>
</evidence>
<evidence type="ECO:0000313" key="3">
    <source>
        <dbReference type="Proteomes" id="UP001597180"/>
    </source>
</evidence>
<organism evidence="2 3">
    <name type="scientific">Paenibacillus vulneris</name>
    <dbReference type="NCBI Taxonomy" id="1133364"/>
    <lineage>
        <taxon>Bacteria</taxon>
        <taxon>Bacillati</taxon>
        <taxon>Bacillota</taxon>
        <taxon>Bacilli</taxon>
        <taxon>Bacillales</taxon>
        <taxon>Paenibacillaceae</taxon>
        <taxon>Paenibacillus</taxon>
    </lineage>
</organism>
<proteinExistence type="predicted"/>
<dbReference type="EMBL" id="JBHTLU010000014">
    <property type="protein sequence ID" value="MFD1220973.1"/>
    <property type="molecule type" value="Genomic_DNA"/>
</dbReference>
<reference evidence="3" key="1">
    <citation type="journal article" date="2019" name="Int. J. Syst. Evol. Microbiol.">
        <title>The Global Catalogue of Microorganisms (GCM) 10K type strain sequencing project: providing services to taxonomists for standard genome sequencing and annotation.</title>
        <authorList>
            <consortium name="The Broad Institute Genomics Platform"/>
            <consortium name="The Broad Institute Genome Sequencing Center for Infectious Disease"/>
            <person name="Wu L."/>
            <person name="Ma J."/>
        </authorList>
    </citation>
    <scope>NUCLEOTIDE SEQUENCE [LARGE SCALE GENOMIC DNA]</scope>
    <source>
        <strain evidence="3">CCUG 53270</strain>
    </source>
</reference>
<gene>
    <name evidence="2" type="ORF">ACFQ4B_12680</name>
</gene>
<protein>
    <recommendedName>
        <fullName evidence="4">VanZ-like domain-containing protein</fullName>
    </recommendedName>
</protein>
<sequence length="124" mass="14377">MFISRRSRQWIILVWFVVCFVLFPLTPPISQNLTFEENMLSQFNETPAFMRVVPEATKISIPVLIPPVPWFDKERPDPCYLLLIVTFVIFLRSKIPKILKKAVLAPLKYTSDYVGIAYSNLTAK</sequence>
<dbReference type="RefSeq" id="WP_345591996.1">
    <property type="nucleotide sequence ID" value="NZ_BAABJG010000029.1"/>
</dbReference>
<keyword evidence="3" id="KW-1185">Reference proteome</keyword>
<dbReference type="Proteomes" id="UP001597180">
    <property type="component" value="Unassembled WGS sequence"/>
</dbReference>
<evidence type="ECO:0000313" key="2">
    <source>
        <dbReference type="EMBL" id="MFD1220973.1"/>
    </source>
</evidence>
<feature type="transmembrane region" description="Helical" evidence="1">
    <location>
        <begin position="12"/>
        <end position="30"/>
    </location>
</feature>